<evidence type="ECO:0000313" key="5">
    <source>
        <dbReference type="Proteomes" id="UP000659061"/>
    </source>
</evidence>
<dbReference type="Gene3D" id="3.10.450.50">
    <property type="match status" value="1"/>
</dbReference>
<reference evidence="3 4" key="1">
    <citation type="submission" date="2020-07" db="EMBL/GenBank/DDBJ databases">
        <title>Sequencing the genomes of 1000 actinobacteria strains.</title>
        <authorList>
            <person name="Klenk H.-P."/>
        </authorList>
    </citation>
    <scope>NUCLEOTIDE SEQUENCE [LARGE SCALE GENOMIC DNA]</scope>
    <source>
        <strain evidence="3 4">DSM 19087</strain>
    </source>
</reference>
<gene>
    <name evidence="3" type="ORF">BJ975_001921</name>
    <name evidence="2" type="ORF">IDH50_18580</name>
</gene>
<name>A0A8I0KNH6_9ACTN</name>
<protein>
    <submittedName>
        <fullName evidence="3">Nuclear transport factor 2 (NTF2) superfamily protein</fullName>
    </submittedName>
    <submittedName>
        <fullName evidence="2">Nuclear transport factor 2 family protein</fullName>
    </submittedName>
</protein>
<feature type="domain" description="SnoaL-like" evidence="1">
    <location>
        <begin position="9"/>
        <end position="108"/>
    </location>
</feature>
<evidence type="ECO:0000259" key="1">
    <source>
        <dbReference type="Pfam" id="PF12680"/>
    </source>
</evidence>
<proteinExistence type="predicted"/>
<evidence type="ECO:0000313" key="2">
    <source>
        <dbReference type="EMBL" id="MBD1272258.1"/>
    </source>
</evidence>
<dbReference type="RefSeq" id="WP_179425358.1">
    <property type="nucleotide sequence ID" value="NZ_BAAAMP010000020.1"/>
</dbReference>
<dbReference type="EMBL" id="JACBZN010000001">
    <property type="protein sequence ID" value="NYI38546.1"/>
    <property type="molecule type" value="Genomic_DNA"/>
</dbReference>
<dbReference type="InterPro" id="IPR037401">
    <property type="entry name" value="SnoaL-like"/>
</dbReference>
<evidence type="ECO:0000313" key="4">
    <source>
        <dbReference type="Proteomes" id="UP000587211"/>
    </source>
</evidence>
<dbReference type="EMBL" id="JACWMT010000004">
    <property type="protein sequence ID" value="MBD1272258.1"/>
    <property type="molecule type" value="Genomic_DNA"/>
</dbReference>
<keyword evidence="4" id="KW-1185">Reference proteome</keyword>
<dbReference type="Proteomes" id="UP000587211">
    <property type="component" value="Unassembled WGS sequence"/>
</dbReference>
<dbReference type="Pfam" id="PF12680">
    <property type="entry name" value="SnoaL_2"/>
    <property type="match status" value="1"/>
</dbReference>
<dbReference type="Proteomes" id="UP000659061">
    <property type="component" value="Unassembled WGS sequence"/>
</dbReference>
<sequence>MTTERADRVRALYQSFNDRDLDAVLAAMAPSVEWPNGWRGGRLTGRDEVRAYWQRQWEEIRPMTVVRHIAERPDGTVEARVRLVVRDPAGTVLERSETTHVYEFAGPLVQRMRVEPQDAVAGEASTSA</sequence>
<dbReference type="AlphaFoldDB" id="A0A8I0KNH6"/>
<accession>A0A8I0KNH6</accession>
<dbReference type="SUPFAM" id="SSF54427">
    <property type="entry name" value="NTF2-like"/>
    <property type="match status" value="1"/>
</dbReference>
<organism evidence="2 5">
    <name type="scientific">Aeromicrobium tamlense</name>
    <dbReference type="NCBI Taxonomy" id="375541"/>
    <lineage>
        <taxon>Bacteria</taxon>
        <taxon>Bacillati</taxon>
        <taxon>Actinomycetota</taxon>
        <taxon>Actinomycetes</taxon>
        <taxon>Propionibacteriales</taxon>
        <taxon>Nocardioidaceae</taxon>
        <taxon>Aeromicrobium</taxon>
    </lineage>
</organism>
<dbReference type="InterPro" id="IPR032710">
    <property type="entry name" value="NTF2-like_dom_sf"/>
</dbReference>
<reference evidence="2" key="2">
    <citation type="submission" date="2020-09" db="EMBL/GenBank/DDBJ databases">
        <title>Novel species in genus Aeromicrobium.</title>
        <authorList>
            <person name="Zhang G."/>
        </authorList>
    </citation>
    <scope>NUCLEOTIDE SEQUENCE</scope>
    <source>
        <strain evidence="2">SSW1-57</strain>
    </source>
</reference>
<evidence type="ECO:0000313" key="3">
    <source>
        <dbReference type="EMBL" id="NYI38546.1"/>
    </source>
</evidence>
<comment type="caution">
    <text evidence="2">The sequence shown here is derived from an EMBL/GenBank/DDBJ whole genome shotgun (WGS) entry which is preliminary data.</text>
</comment>